<dbReference type="SUPFAM" id="SSF56672">
    <property type="entry name" value="DNA/RNA polymerases"/>
    <property type="match status" value="1"/>
</dbReference>
<dbReference type="InterPro" id="IPR043502">
    <property type="entry name" value="DNA/RNA_pol_sf"/>
</dbReference>
<dbReference type="GO" id="GO:0006281">
    <property type="term" value="P:DNA repair"/>
    <property type="evidence" value="ECO:0007669"/>
    <property type="project" value="InterPro"/>
</dbReference>
<organism evidence="4">
    <name type="scientific">Aphanomyces astaci</name>
    <name type="common">Crayfish plague agent</name>
    <dbReference type="NCBI Taxonomy" id="112090"/>
    <lineage>
        <taxon>Eukaryota</taxon>
        <taxon>Sar</taxon>
        <taxon>Stramenopiles</taxon>
        <taxon>Oomycota</taxon>
        <taxon>Saprolegniomycetes</taxon>
        <taxon>Saprolegniales</taxon>
        <taxon>Verrucalvaceae</taxon>
        <taxon>Aphanomyces</taxon>
    </lineage>
</organism>
<dbReference type="PROSITE" id="PS50173">
    <property type="entry name" value="UMUC"/>
    <property type="match status" value="1"/>
</dbReference>
<dbReference type="InterPro" id="IPR022880">
    <property type="entry name" value="DNApol_IV"/>
</dbReference>
<dbReference type="Gene3D" id="3.30.70.270">
    <property type="match status" value="1"/>
</dbReference>
<evidence type="ECO:0000313" key="4">
    <source>
        <dbReference type="EMBL" id="ETV77034.1"/>
    </source>
</evidence>
<dbReference type="InterPro" id="IPR050116">
    <property type="entry name" value="DNA_polymerase-Y"/>
</dbReference>
<dbReference type="Gene3D" id="1.10.150.20">
    <property type="entry name" value="5' to 3' exonuclease, C-terminal subdomain"/>
    <property type="match status" value="1"/>
</dbReference>
<dbReference type="GeneID" id="20810945"/>
<evidence type="ECO:0000256" key="2">
    <source>
        <dbReference type="SAM" id="MobiDB-lite"/>
    </source>
</evidence>
<dbReference type="FunFam" id="3.40.1170.60:FF:000002">
    <property type="entry name" value="Polymerase (DNA directed) kappa"/>
    <property type="match status" value="1"/>
</dbReference>
<dbReference type="RefSeq" id="XP_009833340.1">
    <property type="nucleotide sequence ID" value="XM_009835038.1"/>
</dbReference>
<feature type="domain" description="UmuC" evidence="3">
    <location>
        <begin position="90"/>
        <end position="302"/>
    </location>
</feature>
<dbReference type="Gene3D" id="1.10.150.810">
    <property type="match status" value="1"/>
</dbReference>
<sequence>MDSSKEHLFVFSNPKAGMDDVDRSTINQTIYDMSKDSAFFKNSVDKDGIVDKKIAAMRVQLGVKRRHNLVTDVDQRVAALEASRDFSRVHVVVDMDMFFAAVEMRDNPSLANVPMAVGGMGMICTANYAARKFGVRAAMPGFIAKKLCPALVFVPPHIAKYEAVAHQTRDIFRQFDPHFTAGSLDEAYLDITDFIDASTAKSTAPPLSPASPSSMLAAQPFYFTNETSVEDKAAAVVQALRHRIFEVTQLTASAGIAATPQLAKVCSDINKPNGQYYVLPFNRQAVVKFCHHLPVRKFGGIGKVKEKLLAQLLSISTGGDLFARRYDLFHLFSETTAQWLLQLSVGSSTGSSGGNDEDTPTRKSVSAF</sequence>
<evidence type="ECO:0000256" key="1">
    <source>
        <dbReference type="ARBA" id="ARBA00016178"/>
    </source>
</evidence>
<dbReference type="Gene3D" id="3.40.1170.60">
    <property type="match status" value="1"/>
</dbReference>
<name>W4GD85_APHAT</name>
<feature type="region of interest" description="Disordered" evidence="2">
    <location>
        <begin position="347"/>
        <end position="368"/>
    </location>
</feature>
<dbReference type="PANTHER" id="PTHR11076:SF33">
    <property type="entry name" value="DNA POLYMERASE KAPPA"/>
    <property type="match status" value="1"/>
</dbReference>
<dbReference type="OrthoDB" id="1747274at2759"/>
<dbReference type="EMBL" id="KI913134">
    <property type="protein sequence ID" value="ETV77034.1"/>
    <property type="molecule type" value="Genomic_DNA"/>
</dbReference>
<reference evidence="4" key="1">
    <citation type="submission" date="2013-12" db="EMBL/GenBank/DDBJ databases">
        <title>The Genome Sequence of Aphanomyces astaci APO3.</title>
        <authorList>
            <consortium name="The Broad Institute Genomics Platform"/>
            <person name="Russ C."/>
            <person name="Tyler B."/>
            <person name="van West P."/>
            <person name="Dieguez-Uribeondo J."/>
            <person name="Young S.K."/>
            <person name="Zeng Q."/>
            <person name="Gargeya S."/>
            <person name="Fitzgerald M."/>
            <person name="Abouelleil A."/>
            <person name="Alvarado L."/>
            <person name="Chapman S.B."/>
            <person name="Gainer-Dewar J."/>
            <person name="Goldberg J."/>
            <person name="Griggs A."/>
            <person name="Gujja S."/>
            <person name="Hansen M."/>
            <person name="Howarth C."/>
            <person name="Imamovic A."/>
            <person name="Ireland A."/>
            <person name="Larimer J."/>
            <person name="McCowan C."/>
            <person name="Murphy C."/>
            <person name="Pearson M."/>
            <person name="Poon T.W."/>
            <person name="Priest M."/>
            <person name="Roberts A."/>
            <person name="Saif S."/>
            <person name="Shea T."/>
            <person name="Sykes S."/>
            <person name="Wortman J."/>
            <person name="Nusbaum C."/>
            <person name="Birren B."/>
        </authorList>
    </citation>
    <scope>NUCLEOTIDE SEQUENCE [LARGE SCALE GENOMIC DNA]</scope>
    <source>
        <strain evidence="4">APO3</strain>
    </source>
</reference>
<dbReference type="InterPro" id="IPR043128">
    <property type="entry name" value="Rev_trsase/Diguanyl_cyclase"/>
</dbReference>
<dbReference type="GO" id="GO:0003887">
    <property type="term" value="F:DNA-directed DNA polymerase activity"/>
    <property type="evidence" value="ECO:0007669"/>
    <property type="project" value="InterPro"/>
</dbReference>
<dbReference type="Pfam" id="PF00817">
    <property type="entry name" value="IMS"/>
    <property type="match status" value="1"/>
</dbReference>
<dbReference type="GO" id="GO:0042276">
    <property type="term" value="P:error-prone translesion synthesis"/>
    <property type="evidence" value="ECO:0007669"/>
    <property type="project" value="TreeGrafter"/>
</dbReference>
<evidence type="ECO:0000259" key="3">
    <source>
        <dbReference type="PROSITE" id="PS50173"/>
    </source>
</evidence>
<gene>
    <name evidence="4" type="ORF">H257_08949</name>
</gene>
<dbReference type="AlphaFoldDB" id="W4GD85"/>
<dbReference type="STRING" id="112090.W4GD85"/>
<dbReference type="InterPro" id="IPR001126">
    <property type="entry name" value="UmuC"/>
</dbReference>
<dbReference type="VEuPathDB" id="FungiDB:H257_08949"/>
<protein>
    <recommendedName>
        <fullName evidence="1">DNA polymerase kappa</fullName>
    </recommendedName>
</protein>
<dbReference type="CDD" id="cd03586">
    <property type="entry name" value="PolY_Pol_IV_kappa"/>
    <property type="match status" value="1"/>
</dbReference>
<proteinExistence type="predicted"/>
<dbReference type="GO" id="GO:0005634">
    <property type="term" value="C:nucleus"/>
    <property type="evidence" value="ECO:0007669"/>
    <property type="project" value="TreeGrafter"/>
</dbReference>
<accession>W4GD85</accession>
<dbReference type="PANTHER" id="PTHR11076">
    <property type="entry name" value="DNA REPAIR POLYMERASE UMUC / TRANSFERASE FAMILY MEMBER"/>
    <property type="match status" value="1"/>
</dbReference>